<accession>A0ABW2Y0Q2</accession>
<dbReference type="EMBL" id="JBHTGP010000024">
    <property type="protein sequence ID" value="MFD0690862.1"/>
    <property type="molecule type" value="Genomic_DNA"/>
</dbReference>
<dbReference type="RefSeq" id="WP_165502753.1">
    <property type="nucleotide sequence ID" value="NZ_CAACUY010000016.1"/>
</dbReference>
<comment type="caution">
    <text evidence="2">The sequence shown here is derived from an EMBL/GenBank/DDBJ whole genome shotgun (WGS) entry which is preliminary data.</text>
</comment>
<keyword evidence="1" id="KW-0812">Transmembrane</keyword>
<keyword evidence="1" id="KW-1133">Transmembrane helix</keyword>
<reference evidence="3" key="1">
    <citation type="journal article" date="2019" name="Int. J. Syst. Evol. Microbiol.">
        <title>The Global Catalogue of Microorganisms (GCM) 10K type strain sequencing project: providing services to taxonomists for standard genome sequencing and annotation.</title>
        <authorList>
            <consortium name="The Broad Institute Genomics Platform"/>
            <consortium name="The Broad Institute Genome Sequencing Center for Infectious Disease"/>
            <person name="Wu L."/>
            <person name="Ma J."/>
        </authorList>
    </citation>
    <scope>NUCLEOTIDE SEQUENCE [LARGE SCALE GENOMIC DNA]</scope>
    <source>
        <strain evidence="3">JCM 9371</strain>
    </source>
</reference>
<protein>
    <recommendedName>
        <fullName evidence="4">ABC transporter permease</fullName>
    </recommendedName>
</protein>
<dbReference type="Proteomes" id="UP001597063">
    <property type="component" value="Unassembled WGS sequence"/>
</dbReference>
<organism evidence="2 3">
    <name type="scientific">Actinomadura fibrosa</name>
    <dbReference type="NCBI Taxonomy" id="111802"/>
    <lineage>
        <taxon>Bacteria</taxon>
        <taxon>Bacillati</taxon>
        <taxon>Actinomycetota</taxon>
        <taxon>Actinomycetes</taxon>
        <taxon>Streptosporangiales</taxon>
        <taxon>Thermomonosporaceae</taxon>
        <taxon>Actinomadura</taxon>
    </lineage>
</organism>
<sequence>MSAWITVLRTITAVGWGAAIVISVILSLITSTVMVGLFAGEARGKRAERILDTELRP</sequence>
<keyword evidence="1" id="KW-0472">Membrane</keyword>
<evidence type="ECO:0000256" key="1">
    <source>
        <dbReference type="SAM" id="Phobius"/>
    </source>
</evidence>
<proteinExistence type="predicted"/>
<evidence type="ECO:0008006" key="4">
    <source>
        <dbReference type="Google" id="ProtNLM"/>
    </source>
</evidence>
<name>A0ABW2Y0Q2_9ACTN</name>
<evidence type="ECO:0000313" key="2">
    <source>
        <dbReference type="EMBL" id="MFD0690862.1"/>
    </source>
</evidence>
<gene>
    <name evidence="2" type="ORF">ACFQZM_40670</name>
</gene>
<feature type="transmembrane region" description="Helical" evidence="1">
    <location>
        <begin position="16"/>
        <end position="39"/>
    </location>
</feature>
<keyword evidence="3" id="KW-1185">Reference proteome</keyword>
<evidence type="ECO:0000313" key="3">
    <source>
        <dbReference type="Proteomes" id="UP001597063"/>
    </source>
</evidence>